<dbReference type="GeneID" id="18167631"/>
<dbReference type="Proteomes" id="UP000001610">
    <property type="component" value="Unassembled WGS sequence"/>
</dbReference>
<evidence type="ECO:0000313" key="2">
    <source>
        <dbReference type="Proteomes" id="UP000001610"/>
    </source>
</evidence>
<accession>G3JKL6</accession>
<name>G3JKL6_CORMM</name>
<dbReference type="InterPro" id="IPR038883">
    <property type="entry name" value="AN11006-like"/>
</dbReference>
<dbReference type="AlphaFoldDB" id="G3JKL6"/>
<dbReference type="HOGENOM" id="CLU_075891_1_0_1"/>
<dbReference type="VEuPathDB" id="FungiDB:CCM_05613"/>
<organism evidence="1 2">
    <name type="scientific">Cordyceps militaris (strain CM01)</name>
    <name type="common">Caterpillar fungus</name>
    <dbReference type="NCBI Taxonomy" id="983644"/>
    <lineage>
        <taxon>Eukaryota</taxon>
        <taxon>Fungi</taxon>
        <taxon>Dikarya</taxon>
        <taxon>Ascomycota</taxon>
        <taxon>Pezizomycotina</taxon>
        <taxon>Sordariomycetes</taxon>
        <taxon>Hypocreomycetidae</taxon>
        <taxon>Hypocreales</taxon>
        <taxon>Cordycipitaceae</taxon>
        <taxon>Cordyceps</taxon>
    </lineage>
</organism>
<reference evidence="1 2" key="1">
    <citation type="journal article" date="2011" name="Genome Biol.">
        <title>Genome sequence of the insect pathogenic fungus Cordyceps militaris, a valued traditional Chinese medicine.</title>
        <authorList>
            <person name="Zheng P."/>
            <person name="Xia Y."/>
            <person name="Xiao G."/>
            <person name="Xiong C."/>
            <person name="Hu X."/>
            <person name="Zhang S."/>
            <person name="Zheng H."/>
            <person name="Huang Y."/>
            <person name="Zhou Y."/>
            <person name="Wang S."/>
            <person name="Zhao G.P."/>
            <person name="Liu X."/>
            <person name="St Leger R.J."/>
            <person name="Wang C."/>
        </authorList>
    </citation>
    <scope>NUCLEOTIDE SEQUENCE [LARGE SCALE GENOMIC DNA]</scope>
    <source>
        <strain evidence="1 2">CM01</strain>
    </source>
</reference>
<keyword evidence="2" id="KW-1185">Reference proteome</keyword>
<dbReference type="eggNOG" id="ENOG502SQUF">
    <property type="taxonomic scope" value="Eukaryota"/>
</dbReference>
<dbReference type="OrthoDB" id="2951834at2759"/>
<dbReference type="PANTHER" id="PTHR42085:SF4">
    <property type="entry name" value="F-BOX DOMAIN-CONTAINING PROTEIN"/>
    <property type="match status" value="1"/>
</dbReference>
<evidence type="ECO:0000313" key="1">
    <source>
        <dbReference type="EMBL" id="EGX91455.1"/>
    </source>
</evidence>
<evidence type="ECO:0008006" key="3">
    <source>
        <dbReference type="Google" id="ProtNLM"/>
    </source>
</evidence>
<dbReference type="RefSeq" id="XP_006670820.1">
    <property type="nucleotide sequence ID" value="XM_006670757.1"/>
</dbReference>
<gene>
    <name evidence="1" type="ORF">CCM_05613</name>
</gene>
<dbReference type="InParanoid" id="G3JKL6"/>
<dbReference type="EMBL" id="JH126402">
    <property type="protein sequence ID" value="EGX91455.1"/>
    <property type="molecule type" value="Genomic_DNA"/>
</dbReference>
<dbReference type="KEGG" id="cmt:CCM_05613"/>
<sequence>MPIPSAEPAPRHPAPSFMVLPAEVRLEIYHHLLRLPPITPDESSAASRVSTAILRTSRLVHAESAAVLYSGNTFVAHPSLLAAFPRLRPWYAPVCAAAVLPRIRRFHLTVRLDRDPAFDRRRAAAAFSGAEVLEVRVVQSVFLGAGRENLRMLEDVRGVQTVTVRGSTTGFEGYVRWLVRLMQSPLGTKAVMLTPEEEGVAVETGTGT</sequence>
<dbReference type="OMA" id="PYTRCGR"/>
<proteinExistence type="predicted"/>
<dbReference type="PANTHER" id="PTHR42085">
    <property type="entry name" value="F-BOX DOMAIN-CONTAINING PROTEIN"/>
    <property type="match status" value="1"/>
</dbReference>
<protein>
    <recommendedName>
        <fullName evidence="3">F-box domain-containing protein</fullName>
    </recommendedName>
</protein>